<sequence length="1036" mass="118230">MEPYVTRQNGVDQKQSSYLKAIVLIQRSGLLQEYIASINSDMVYSILDTLFQSVQLYTELSLSMREYSQRLLNFVYDNVPVTTIQTLIRCILNEDTTASGRPLTKGHHFLTLLHSMLTRLLLRCTPSQLESLLINSLTQEKVDLLIHLTEAVAGPQRDLDGLIPMLTSSESSLLFRTLVLSHWDTLVTFRPSDDLWLSVLTNIVHVKCHPGYLSQFQPVVNWYFLMLESPIRGLHDKLHYVKLVSSFLHNTLSTSEHTSSGDDTETRLLVTMETLLLSCDRTEEGKCNTVLLYTELQRGVAKCLNWGLLKLLAQFVCNNDNPRLDFASCVPPLLSSLGPAHFPSLLSRLYSLLEFNAQPLPAAHARCTLLDAVFMSCMRECYQRSALVEFYTENKMADILNNLERDVEGEAEIVEQLLVTKLVTVRVMEGLLQVSKTDLAESLESRRKTVMKFIYNRILKSNLEFTQSDYCSYLNRQLHSAAYVVTCVWISNTGADVDLYTLLFKEDIKEEKFIFKHFLHLDKEYKFPIEFNEAPREKKLLTGIRRQGPVGTEQEQYQSIDLFSSSLADDITRHDFTSSKLTPSASSGNNVTLTLELDEINTSEPMQVLTALLHQMEDRGLMSQPEDGTEFGPNWLETFISCLDSPGQERNVRVWLIKLVVNCGHILARFAVRLYPVLVRVITAGVLGSHINYFLNDVLLVLLRWNTTALPQPDTAQDLLCYLFGLVHHANDAIVKYNLELIRNLLSVWKPILDPTRLPHSAILSLVTSLNPDILYTGLKLSEILLVEQLPPYNATTERNYLKCIIELWKTKAKDSKGICAWLTRESKGNTSKIPSGGSKLNNVLAVVTGGLLISFSEGKLQDDHQIGEFVRRKFESMVKSGAQNLVSSLYFVSRLYPVILDNFLNDIISSYSKVSGKPKEYCLNMVECVYKRNNKKDMWNTLRQMGVMDILEHKQHELLPAVLNLFNSIKNQLDPTRFSVKDSLLPFLRSLRRHVDSVNPQIRTRVFELVFDVYSRWFLMREGEREEKESSLIIY</sequence>
<dbReference type="Pfam" id="PF08163">
    <property type="entry name" value="DNAPKcs_CC3"/>
    <property type="match status" value="1"/>
</dbReference>
<keyword evidence="2" id="KW-0808">Transferase</keyword>
<organism evidence="2">
    <name type="scientific">Cacopsylla melanoneura</name>
    <dbReference type="NCBI Taxonomy" id="428564"/>
    <lineage>
        <taxon>Eukaryota</taxon>
        <taxon>Metazoa</taxon>
        <taxon>Ecdysozoa</taxon>
        <taxon>Arthropoda</taxon>
        <taxon>Hexapoda</taxon>
        <taxon>Insecta</taxon>
        <taxon>Pterygota</taxon>
        <taxon>Neoptera</taxon>
        <taxon>Paraneoptera</taxon>
        <taxon>Hemiptera</taxon>
        <taxon>Sternorrhyncha</taxon>
        <taxon>Psylloidea</taxon>
        <taxon>Psyllidae</taxon>
        <taxon>Psyllinae</taxon>
        <taxon>Cacopsylla</taxon>
    </lineage>
</organism>
<protein>
    <submittedName>
        <fullName evidence="2">DNA-dependent protein kinase catalytic subunit</fullName>
    </submittedName>
</protein>
<dbReference type="InterPro" id="IPR012582">
    <property type="entry name" value="DNAPKcs_CC3"/>
</dbReference>
<dbReference type="Pfam" id="PF19704">
    <property type="entry name" value="DNAPKcs_CC5"/>
    <property type="match status" value="2"/>
</dbReference>
<dbReference type="GO" id="GO:0005634">
    <property type="term" value="C:nucleus"/>
    <property type="evidence" value="ECO:0007669"/>
    <property type="project" value="InterPro"/>
</dbReference>
<dbReference type="AlphaFoldDB" id="A0A8D9AGU7"/>
<feature type="domain" description="DNA-dependent protein kinase catalytic subunit CC3" evidence="1">
    <location>
        <begin position="363"/>
        <end position="719"/>
    </location>
</feature>
<accession>A0A8D9AGU7</accession>
<keyword evidence="2" id="KW-0418">Kinase</keyword>
<proteinExistence type="predicted"/>
<dbReference type="SMART" id="SM01344">
    <property type="entry name" value="NUC194"/>
    <property type="match status" value="1"/>
</dbReference>
<reference evidence="2" key="1">
    <citation type="submission" date="2021-05" db="EMBL/GenBank/DDBJ databases">
        <authorList>
            <person name="Alioto T."/>
            <person name="Alioto T."/>
            <person name="Gomez Garrido J."/>
        </authorList>
    </citation>
    <scope>NUCLEOTIDE SEQUENCE</scope>
</reference>
<dbReference type="GO" id="GO:0016301">
    <property type="term" value="F:kinase activity"/>
    <property type="evidence" value="ECO:0007669"/>
    <property type="project" value="UniProtKB-KW"/>
</dbReference>
<dbReference type="InterPro" id="IPR045581">
    <property type="entry name" value="DNAPKcs_CC5"/>
</dbReference>
<evidence type="ECO:0000259" key="1">
    <source>
        <dbReference type="SMART" id="SM01344"/>
    </source>
</evidence>
<dbReference type="GO" id="GO:0006303">
    <property type="term" value="P:double-strand break repair via nonhomologous end joining"/>
    <property type="evidence" value="ECO:0007669"/>
    <property type="project" value="InterPro"/>
</dbReference>
<evidence type="ECO:0000313" key="2">
    <source>
        <dbReference type="EMBL" id="CAG6766263.1"/>
    </source>
</evidence>
<dbReference type="EMBL" id="HBUF01570391">
    <property type="protein sequence ID" value="CAG6766263.1"/>
    <property type="molecule type" value="Transcribed_RNA"/>
</dbReference>
<name>A0A8D9AGU7_9HEMI</name>